<accession>A0A1W6N336</accession>
<dbReference type="EMBL" id="CP008743">
    <property type="protein sequence ID" value="ARN84218.1"/>
    <property type="molecule type" value="Genomic_DNA"/>
</dbReference>
<dbReference type="Proteomes" id="UP000237351">
    <property type="component" value="Chromosome"/>
</dbReference>
<organism evidence="1 2">
    <name type="scientific">Candidatus Nucleicultrix amoebiphila FS5</name>
    <dbReference type="NCBI Taxonomy" id="1414854"/>
    <lineage>
        <taxon>Bacteria</taxon>
        <taxon>Pseudomonadati</taxon>
        <taxon>Pseudomonadota</taxon>
        <taxon>Alphaproteobacteria</taxon>
        <taxon>Holosporales</taxon>
        <taxon>Candidatus Nucleicultricaceae</taxon>
        <taxon>Candidatus Nucleicultrix</taxon>
    </lineage>
</organism>
<protein>
    <submittedName>
        <fullName evidence="1">Uncharacterized protein</fullName>
    </submittedName>
</protein>
<keyword evidence="2" id="KW-1185">Reference proteome</keyword>
<evidence type="ECO:0000313" key="1">
    <source>
        <dbReference type="EMBL" id="ARN84218.1"/>
    </source>
</evidence>
<dbReference type="AlphaFoldDB" id="A0A1W6N336"/>
<gene>
    <name evidence="1" type="ORF">GQ61_01415</name>
</gene>
<reference evidence="1 2" key="1">
    <citation type="submission" date="2014-06" db="EMBL/GenBank/DDBJ databases">
        <title>The genome of the endonuclear symbiont Nucleicultrix amoebiphila.</title>
        <authorList>
            <person name="Schulz F."/>
            <person name="Horn M."/>
        </authorList>
    </citation>
    <scope>NUCLEOTIDE SEQUENCE [LARGE SCALE GENOMIC DNA]</scope>
    <source>
        <strain evidence="1 2">FS5</strain>
    </source>
</reference>
<proteinExistence type="predicted"/>
<dbReference type="RefSeq" id="WP_085783583.1">
    <property type="nucleotide sequence ID" value="NZ_CP008743.1"/>
</dbReference>
<dbReference type="KEGG" id="naf:GQ61_01415"/>
<evidence type="ECO:0000313" key="2">
    <source>
        <dbReference type="Proteomes" id="UP000237351"/>
    </source>
</evidence>
<sequence length="319" mass="37797">MRHWIYFFIIFSVSHSVQSSTGFYEDYDFQKIEDQPGKYRVHYLEDPTKNSLDSKVMIRDEHECHLHFWLEHVHHLAAARTGKKEEDYKYIDSEGLEKSFIIHHELRADNMYHRIDSKYRNKEKVTIVLDEKEKTESCTPLSTPKKSVVTPLTLSPIKEYDRSYKFLPIEDIAALSAKIKKLKSKKHPGHLETLWKLLLNEIDHQHMDVLKLTQEQGEEAELIDHLIKKSPPQTLINEMQICRKHVLAFFKYALFADSYFNKGMDVNALIYLLKALQLKHLHKQETEWLKSYIKKRTTHLTPEDLPTLKDLRTILEIKD</sequence>
<name>A0A1W6N336_9PROT</name>